<dbReference type="Proteomes" id="UP000184383">
    <property type="component" value="Unassembled WGS sequence"/>
</dbReference>
<feature type="signal peptide" evidence="2">
    <location>
        <begin position="1"/>
        <end position="21"/>
    </location>
</feature>
<organism evidence="3 4">
    <name type="scientific">Aspergillus wentii DTO 134E9</name>
    <dbReference type="NCBI Taxonomy" id="1073089"/>
    <lineage>
        <taxon>Eukaryota</taxon>
        <taxon>Fungi</taxon>
        <taxon>Dikarya</taxon>
        <taxon>Ascomycota</taxon>
        <taxon>Pezizomycotina</taxon>
        <taxon>Eurotiomycetes</taxon>
        <taxon>Eurotiomycetidae</taxon>
        <taxon>Eurotiales</taxon>
        <taxon>Aspergillaceae</taxon>
        <taxon>Aspergillus</taxon>
        <taxon>Aspergillus subgen. Cremei</taxon>
    </lineage>
</organism>
<dbReference type="OrthoDB" id="5409271at2759"/>
<feature type="region of interest" description="Disordered" evidence="1">
    <location>
        <begin position="87"/>
        <end position="128"/>
    </location>
</feature>
<dbReference type="RefSeq" id="XP_040694927.1">
    <property type="nucleotide sequence ID" value="XM_040832469.1"/>
</dbReference>
<dbReference type="AlphaFoldDB" id="A0A1L9S258"/>
<evidence type="ECO:0000256" key="2">
    <source>
        <dbReference type="SAM" id="SignalP"/>
    </source>
</evidence>
<keyword evidence="4" id="KW-1185">Reference proteome</keyword>
<dbReference type="VEuPathDB" id="FungiDB:ASPWEDRAFT_23357"/>
<keyword evidence="2" id="KW-0732">Signal</keyword>
<protein>
    <submittedName>
        <fullName evidence="3">Uncharacterized protein</fullName>
    </submittedName>
</protein>
<name>A0A1L9S258_ASPWE</name>
<feature type="region of interest" description="Disordered" evidence="1">
    <location>
        <begin position="198"/>
        <end position="218"/>
    </location>
</feature>
<evidence type="ECO:0000313" key="3">
    <source>
        <dbReference type="EMBL" id="OJJ41251.1"/>
    </source>
</evidence>
<feature type="chain" id="PRO_5013177212" evidence="2">
    <location>
        <begin position="22"/>
        <end position="235"/>
    </location>
</feature>
<accession>A0A1L9S258</accession>
<dbReference type="EMBL" id="KV878209">
    <property type="protein sequence ID" value="OJJ41251.1"/>
    <property type="molecule type" value="Genomic_DNA"/>
</dbReference>
<feature type="compositionally biased region" description="Low complexity" evidence="1">
    <location>
        <begin position="104"/>
        <end position="125"/>
    </location>
</feature>
<gene>
    <name evidence="3" type="ORF">ASPWEDRAFT_23357</name>
</gene>
<dbReference type="GeneID" id="63748317"/>
<evidence type="ECO:0000313" key="4">
    <source>
        <dbReference type="Proteomes" id="UP000184383"/>
    </source>
</evidence>
<sequence>MIASRRRLLTILSQLFALLCGQWIGYIDMLSSDECGSCYFHEDTLSDTYIEDYDESAWASNPCPITIHIDASISVLGNGNTIIIPSVTSPRQGIPSQPERTEHSTTATTSSQSSPSLPVSTSATTILQSTQKQRQTKLTELATSIISALQGSSALSQNKEDDGSSRPLPIEININTGVKIEGSRNVICAGTPTRLLDPKRNVQNNNKNGMDGDKCSAEKKRRAQSICAMLSGPSD</sequence>
<evidence type="ECO:0000256" key="1">
    <source>
        <dbReference type="SAM" id="MobiDB-lite"/>
    </source>
</evidence>
<proteinExistence type="predicted"/>
<reference evidence="4" key="1">
    <citation type="journal article" date="2017" name="Genome Biol.">
        <title>Comparative genomics reveals high biological diversity and specific adaptations in the industrially and medically important fungal genus Aspergillus.</title>
        <authorList>
            <person name="de Vries R.P."/>
            <person name="Riley R."/>
            <person name="Wiebenga A."/>
            <person name="Aguilar-Osorio G."/>
            <person name="Amillis S."/>
            <person name="Uchima C.A."/>
            <person name="Anderluh G."/>
            <person name="Asadollahi M."/>
            <person name="Askin M."/>
            <person name="Barry K."/>
            <person name="Battaglia E."/>
            <person name="Bayram O."/>
            <person name="Benocci T."/>
            <person name="Braus-Stromeyer S.A."/>
            <person name="Caldana C."/>
            <person name="Canovas D."/>
            <person name="Cerqueira G.C."/>
            <person name="Chen F."/>
            <person name="Chen W."/>
            <person name="Choi C."/>
            <person name="Clum A."/>
            <person name="Dos Santos R.A."/>
            <person name="Damasio A.R."/>
            <person name="Diallinas G."/>
            <person name="Emri T."/>
            <person name="Fekete E."/>
            <person name="Flipphi M."/>
            <person name="Freyberg S."/>
            <person name="Gallo A."/>
            <person name="Gournas C."/>
            <person name="Habgood R."/>
            <person name="Hainaut M."/>
            <person name="Harispe M.L."/>
            <person name="Henrissat B."/>
            <person name="Hilden K.S."/>
            <person name="Hope R."/>
            <person name="Hossain A."/>
            <person name="Karabika E."/>
            <person name="Karaffa L."/>
            <person name="Karanyi Z."/>
            <person name="Krasevec N."/>
            <person name="Kuo A."/>
            <person name="Kusch H."/>
            <person name="LaButti K."/>
            <person name="Lagendijk E.L."/>
            <person name="Lapidus A."/>
            <person name="Levasseur A."/>
            <person name="Lindquist E."/>
            <person name="Lipzen A."/>
            <person name="Logrieco A.F."/>
            <person name="MacCabe A."/>
            <person name="Maekelae M.R."/>
            <person name="Malavazi I."/>
            <person name="Melin P."/>
            <person name="Meyer V."/>
            <person name="Mielnichuk N."/>
            <person name="Miskei M."/>
            <person name="Molnar A.P."/>
            <person name="Mule G."/>
            <person name="Ngan C.Y."/>
            <person name="Orejas M."/>
            <person name="Orosz E."/>
            <person name="Ouedraogo J.P."/>
            <person name="Overkamp K.M."/>
            <person name="Park H.-S."/>
            <person name="Perrone G."/>
            <person name="Piumi F."/>
            <person name="Punt P.J."/>
            <person name="Ram A.F."/>
            <person name="Ramon A."/>
            <person name="Rauscher S."/>
            <person name="Record E."/>
            <person name="Riano-Pachon D.M."/>
            <person name="Robert V."/>
            <person name="Roehrig J."/>
            <person name="Ruller R."/>
            <person name="Salamov A."/>
            <person name="Salih N.S."/>
            <person name="Samson R.A."/>
            <person name="Sandor E."/>
            <person name="Sanguinetti M."/>
            <person name="Schuetze T."/>
            <person name="Sepcic K."/>
            <person name="Shelest E."/>
            <person name="Sherlock G."/>
            <person name="Sophianopoulou V."/>
            <person name="Squina F.M."/>
            <person name="Sun H."/>
            <person name="Susca A."/>
            <person name="Todd R.B."/>
            <person name="Tsang A."/>
            <person name="Unkles S.E."/>
            <person name="van de Wiele N."/>
            <person name="van Rossen-Uffink D."/>
            <person name="Oliveira J.V."/>
            <person name="Vesth T.C."/>
            <person name="Visser J."/>
            <person name="Yu J.-H."/>
            <person name="Zhou M."/>
            <person name="Andersen M.R."/>
            <person name="Archer D.B."/>
            <person name="Baker S.E."/>
            <person name="Benoit I."/>
            <person name="Brakhage A.A."/>
            <person name="Braus G.H."/>
            <person name="Fischer R."/>
            <person name="Frisvad J.C."/>
            <person name="Goldman G.H."/>
            <person name="Houbraken J."/>
            <person name="Oakley B."/>
            <person name="Pocsi I."/>
            <person name="Scazzocchio C."/>
            <person name="Seiboth B."/>
            <person name="vanKuyk P.A."/>
            <person name="Wortman J."/>
            <person name="Dyer P.S."/>
            <person name="Grigoriev I.V."/>
        </authorList>
    </citation>
    <scope>NUCLEOTIDE SEQUENCE [LARGE SCALE GENOMIC DNA]</scope>
    <source>
        <strain evidence="4">DTO 134E9</strain>
    </source>
</reference>